<keyword evidence="1" id="KW-1133">Transmembrane helix</keyword>
<dbReference type="EMBL" id="RKHQ01000001">
    <property type="protein sequence ID" value="ROR96246.1"/>
    <property type="molecule type" value="Genomic_DNA"/>
</dbReference>
<evidence type="ECO:0000313" key="2">
    <source>
        <dbReference type="EMBL" id="ROR96246.1"/>
    </source>
</evidence>
<feature type="transmembrane region" description="Helical" evidence="1">
    <location>
        <begin position="6"/>
        <end position="23"/>
    </location>
</feature>
<reference evidence="2 3" key="1">
    <citation type="submission" date="2018-11" db="EMBL/GenBank/DDBJ databases">
        <title>Sequencing the genomes of 1000 actinobacteria strains.</title>
        <authorList>
            <person name="Klenk H.-P."/>
        </authorList>
    </citation>
    <scope>NUCLEOTIDE SEQUENCE [LARGE SCALE GENOMIC DNA]</scope>
    <source>
        <strain evidence="2 3">DSM 13521</strain>
    </source>
</reference>
<name>A0A3N2D8Y3_9MICO</name>
<keyword evidence="3" id="KW-1185">Reference proteome</keyword>
<protein>
    <submittedName>
        <fullName evidence="2">Uncharacterized protein</fullName>
    </submittedName>
</protein>
<comment type="caution">
    <text evidence="2">The sequence shown here is derived from an EMBL/GenBank/DDBJ whole genome shotgun (WGS) entry which is preliminary data.</text>
</comment>
<proteinExistence type="predicted"/>
<feature type="transmembrane region" description="Helical" evidence="1">
    <location>
        <begin position="110"/>
        <end position="129"/>
    </location>
</feature>
<feature type="transmembrane region" description="Helical" evidence="1">
    <location>
        <begin position="77"/>
        <end position="104"/>
    </location>
</feature>
<sequence length="134" mass="14805">MNWALVAAFAGSSIGAVAAFLIARTDTNRQLEYTERLLRLAKEVPADWPGSTELTEAAYRQLVLTRHRLRRRNAAPVWSAIAWVLAAVAVILGFGFPGLVYTWIGHEADLGLRIAATSFALPLLYLAWLQLDDL</sequence>
<accession>A0A3N2D8Y3</accession>
<evidence type="ECO:0000313" key="3">
    <source>
        <dbReference type="Proteomes" id="UP000275356"/>
    </source>
</evidence>
<dbReference type="AlphaFoldDB" id="A0A3N2D8Y3"/>
<organism evidence="2 3">
    <name type="scientific">Salana multivorans</name>
    <dbReference type="NCBI Taxonomy" id="120377"/>
    <lineage>
        <taxon>Bacteria</taxon>
        <taxon>Bacillati</taxon>
        <taxon>Actinomycetota</taxon>
        <taxon>Actinomycetes</taxon>
        <taxon>Micrococcales</taxon>
        <taxon>Beutenbergiaceae</taxon>
        <taxon>Salana</taxon>
    </lineage>
</organism>
<evidence type="ECO:0000256" key="1">
    <source>
        <dbReference type="SAM" id="Phobius"/>
    </source>
</evidence>
<gene>
    <name evidence="2" type="ORF">EDD28_0827</name>
</gene>
<keyword evidence="1" id="KW-0472">Membrane</keyword>
<dbReference type="RefSeq" id="WP_123738456.1">
    <property type="nucleotide sequence ID" value="NZ_RKHQ01000001.1"/>
</dbReference>
<dbReference type="Proteomes" id="UP000275356">
    <property type="component" value="Unassembled WGS sequence"/>
</dbReference>
<keyword evidence="1" id="KW-0812">Transmembrane</keyword>